<sequence>MTMRAALYWAPEVDDPLHAAGSAWLGRDAETGATLTQPPVPDLPALTADARGYGLHATLKPPFRIATSYAALREDAAAFAARTAPFDLPPLAVMDLKGFLALRETAPCPALRALTDGAVAALDAHRAPPTEQELARRRKANLSPRQEAMLARWGYPYLEEDWQFHVTLTRRLTPEEAAWVRPAAEAHFASVFEMGTGRARRVREVCLFTQAGPGAPFLIAERLALGG</sequence>
<dbReference type="Proteomes" id="UP000553193">
    <property type="component" value="Unassembled WGS sequence"/>
</dbReference>
<proteinExistence type="predicted"/>
<dbReference type="GO" id="GO:0016874">
    <property type="term" value="F:ligase activity"/>
    <property type="evidence" value="ECO:0007669"/>
    <property type="project" value="UniProtKB-KW"/>
</dbReference>
<dbReference type="EMBL" id="JACIDJ010000002">
    <property type="protein sequence ID" value="MBB3897893.1"/>
    <property type="molecule type" value="Genomic_DNA"/>
</dbReference>
<protein>
    <submittedName>
        <fullName evidence="1">2'-5' RNA ligase</fullName>
    </submittedName>
</protein>
<evidence type="ECO:0000313" key="2">
    <source>
        <dbReference type="Proteomes" id="UP000553193"/>
    </source>
</evidence>
<evidence type="ECO:0000313" key="1">
    <source>
        <dbReference type="EMBL" id="MBB3897893.1"/>
    </source>
</evidence>
<keyword evidence="2" id="KW-1185">Reference proteome</keyword>
<dbReference type="Gene3D" id="3.90.1140.10">
    <property type="entry name" value="Cyclic phosphodiesterase"/>
    <property type="match status" value="1"/>
</dbReference>
<dbReference type="AlphaFoldDB" id="A0A840ABK1"/>
<name>A0A840ABK1_9PROT</name>
<accession>A0A840ABK1</accession>
<reference evidence="1 2" key="1">
    <citation type="submission" date="2020-08" db="EMBL/GenBank/DDBJ databases">
        <title>Genomic Encyclopedia of Type Strains, Phase IV (KMG-IV): sequencing the most valuable type-strain genomes for metagenomic binning, comparative biology and taxonomic classification.</title>
        <authorList>
            <person name="Goeker M."/>
        </authorList>
    </citation>
    <scope>NUCLEOTIDE SEQUENCE [LARGE SCALE GENOMIC DNA]</scope>
    <source>
        <strain evidence="1 2">DSM 19979</strain>
    </source>
</reference>
<gene>
    <name evidence="1" type="ORF">GGQ83_001330</name>
</gene>
<keyword evidence="1" id="KW-0436">Ligase</keyword>
<dbReference type="PIRSF" id="PIRSF033328">
    <property type="entry name" value="Phest_Mll4975"/>
    <property type="match status" value="1"/>
</dbReference>
<dbReference type="Pfam" id="PF06299">
    <property type="entry name" value="DUF1045"/>
    <property type="match status" value="1"/>
</dbReference>
<organism evidence="1 2">
    <name type="scientific">Roseococcus suduntuyensis</name>
    <dbReference type="NCBI Taxonomy" id="455361"/>
    <lineage>
        <taxon>Bacteria</taxon>
        <taxon>Pseudomonadati</taxon>
        <taxon>Pseudomonadota</taxon>
        <taxon>Alphaproteobacteria</taxon>
        <taxon>Acetobacterales</taxon>
        <taxon>Roseomonadaceae</taxon>
        <taxon>Roseococcus</taxon>
    </lineage>
</organism>
<comment type="caution">
    <text evidence="1">The sequence shown here is derived from an EMBL/GenBank/DDBJ whole genome shotgun (WGS) entry which is preliminary data.</text>
</comment>
<dbReference type="InterPro" id="IPR009389">
    <property type="entry name" value="DUF1045"/>
</dbReference>